<sequence length="183" mass="21215">MHLYLVLTATSSLLSKTIKLYTRASYNHASIALMPSLNDLASFGRKDLNNPFIGGFVREDISHDFFLSARCSIYSCEITLDEYKHIQEQINYFHQHKEDLRYNLLGLITLAVNIDYQRNRAFFCSEFIATILEDSGLYEFSKKPHMVTPQDLQELAIFTHIYTGTISNYLRQLQKQALILEYA</sequence>
<evidence type="ECO:0000313" key="1">
    <source>
        <dbReference type="EMBL" id="MDZ5757509.1"/>
    </source>
</evidence>
<proteinExistence type="predicted"/>
<accession>A0AAW9JQC0</accession>
<name>A0AAW9JQC0_CARML</name>
<dbReference type="EMBL" id="JAVBVO010000002">
    <property type="protein sequence ID" value="MDZ5757509.1"/>
    <property type="molecule type" value="Genomic_DNA"/>
</dbReference>
<comment type="caution">
    <text evidence="1">The sequence shown here is derived from an EMBL/GenBank/DDBJ whole genome shotgun (WGS) entry which is preliminary data.</text>
</comment>
<dbReference type="RefSeq" id="WP_010050197.1">
    <property type="nucleotide sequence ID" value="NZ_BJOJ01000073.1"/>
</dbReference>
<dbReference type="InterPro" id="IPR038765">
    <property type="entry name" value="Papain-like_cys_pep_sf"/>
</dbReference>
<dbReference type="AlphaFoldDB" id="A0AAW9JQC0"/>
<dbReference type="GeneID" id="83607158"/>
<dbReference type="SUPFAM" id="SSF54001">
    <property type="entry name" value="Cysteine proteinases"/>
    <property type="match status" value="1"/>
</dbReference>
<reference evidence="1" key="1">
    <citation type="submission" date="2023-08" db="EMBL/GenBank/DDBJ databases">
        <title>Genomic characterization of piscicolin 126 produced by Carnobacterium maltaromaticum CM22 strain isolated from salmon (Salmo salar).</title>
        <authorList>
            <person name="Gonzalez-Gragera E."/>
            <person name="Garcia-Lopez J.D."/>
            <person name="Teso-Perez C."/>
            <person name="Gimenez-Hernandez I."/>
            <person name="Peralta-Sanchez J.M."/>
            <person name="Valdivia E."/>
            <person name="Montalban-Lopez M."/>
            <person name="Martin-Platero A.M."/>
            <person name="Banos A."/>
            <person name="Martinez-Bueno M."/>
        </authorList>
    </citation>
    <scope>NUCLEOTIDE SEQUENCE</scope>
    <source>
        <strain evidence="1">CM22</strain>
    </source>
</reference>
<dbReference type="Gene3D" id="3.90.1720.10">
    <property type="entry name" value="endopeptidase domain like (from Nostoc punctiforme)"/>
    <property type="match status" value="1"/>
</dbReference>
<organism evidence="1 2">
    <name type="scientific">Carnobacterium maltaromaticum</name>
    <name type="common">Carnobacterium piscicola</name>
    <dbReference type="NCBI Taxonomy" id="2751"/>
    <lineage>
        <taxon>Bacteria</taxon>
        <taxon>Bacillati</taxon>
        <taxon>Bacillota</taxon>
        <taxon>Bacilli</taxon>
        <taxon>Lactobacillales</taxon>
        <taxon>Carnobacteriaceae</taxon>
        <taxon>Carnobacterium</taxon>
    </lineage>
</organism>
<evidence type="ECO:0000313" key="2">
    <source>
        <dbReference type="Proteomes" id="UP001290462"/>
    </source>
</evidence>
<gene>
    <name evidence="1" type="ORF">RAK27_02450</name>
</gene>
<dbReference type="Proteomes" id="UP001290462">
    <property type="component" value="Unassembled WGS sequence"/>
</dbReference>
<protein>
    <submittedName>
        <fullName evidence="1">Uncharacterized protein</fullName>
    </submittedName>
</protein>